<feature type="compositionally biased region" description="Polar residues" evidence="1">
    <location>
        <begin position="45"/>
        <end position="60"/>
    </location>
</feature>
<evidence type="ECO:0000313" key="3">
    <source>
        <dbReference type="Proteomes" id="UP000284842"/>
    </source>
</evidence>
<protein>
    <submittedName>
        <fullName evidence="2">Uncharacterized protein</fullName>
    </submittedName>
</protein>
<evidence type="ECO:0000313" key="2">
    <source>
        <dbReference type="EMBL" id="PPR04102.1"/>
    </source>
</evidence>
<dbReference type="InParanoid" id="A0A409YM49"/>
<comment type="caution">
    <text evidence="2">The sequence shown here is derived from an EMBL/GenBank/DDBJ whole genome shotgun (WGS) entry which is preliminary data.</text>
</comment>
<accession>A0A409YM49</accession>
<sequence length="506" mass="55795">MSSYSLVPFAPLFPAPIFTTLPSITELGLDNQPPISEGEARDNPAGTSHPSPGTPESVQENAPPPHTPPPRSKLYKKNLVNDAVNVMSHLQWLCKNPICSNELRIAVYGEMARMLINLRQIAEQVVKDGDSEPRDVFVQDAAEALFSTCPQVCNLALGSIMFAPLPHISPIPVEIKRIPAMLMEYLDSVARASHTLNRQNQSRTAHLFSLVLEPRRSLVKANYNLEVQETDTQEMDRHIGLLKKLGPRTAKDLISSVEKRLIGAKMGGNPWPSSVVACFRSLLGILSVVPGSASAFLENDRSLEIVSAVLVNTFLPGTPEGSVICDESQENVSSYDGILRAVYFDGEPSLDAQLKERFVLHLSKLLKVRPCRFLEPYIRHALSRRPINNPSKKTPIKRPGSSEIAFISILDDYIATIETKISRPQAESSTNPTPISRLLSKMDVEILRNVTILRSNGTNLAIASLRFTLSDNLERLNAIIEVIQAMAQKSKSILSRLKPRARGTVP</sequence>
<reference evidence="2 3" key="1">
    <citation type="journal article" date="2018" name="Evol. Lett.">
        <title>Horizontal gene cluster transfer increased hallucinogenic mushroom diversity.</title>
        <authorList>
            <person name="Reynolds H.T."/>
            <person name="Vijayakumar V."/>
            <person name="Gluck-Thaler E."/>
            <person name="Korotkin H.B."/>
            <person name="Matheny P.B."/>
            <person name="Slot J.C."/>
        </authorList>
    </citation>
    <scope>NUCLEOTIDE SEQUENCE [LARGE SCALE GENOMIC DNA]</scope>
    <source>
        <strain evidence="2 3">2629</strain>
    </source>
</reference>
<keyword evidence="3" id="KW-1185">Reference proteome</keyword>
<proteinExistence type="predicted"/>
<gene>
    <name evidence="2" type="ORF">CVT24_010675</name>
</gene>
<dbReference type="EMBL" id="NHTK01000994">
    <property type="protein sequence ID" value="PPR04102.1"/>
    <property type="molecule type" value="Genomic_DNA"/>
</dbReference>
<organism evidence="2 3">
    <name type="scientific">Panaeolus cyanescens</name>
    <dbReference type="NCBI Taxonomy" id="181874"/>
    <lineage>
        <taxon>Eukaryota</taxon>
        <taxon>Fungi</taxon>
        <taxon>Dikarya</taxon>
        <taxon>Basidiomycota</taxon>
        <taxon>Agaricomycotina</taxon>
        <taxon>Agaricomycetes</taxon>
        <taxon>Agaricomycetidae</taxon>
        <taxon>Agaricales</taxon>
        <taxon>Agaricineae</taxon>
        <taxon>Galeropsidaceae</taxon>
        <taxon>Panaeolus</taxon>
    </lineage>
</organism>
<name>A0A409YM49_9AGAR</name>
<dbReference type="AlphaFoldDB" id="A0A409YM49"/>
<evidence type="ECO:0000256" key="1">
    <source>
        <dbReference type="SAM" id="MobiDB-lite"/>
    </source>
</evidence>
<feature type="compositionally biased region" description="Pro residues" evidence="1">
    <location>
        <begin position="62"/>
        <end position="71"/>
    </location>
</feature>
<feature type="region of interest" description="Disordered" evidence="1">
    <location>
        <begin position="28"/>
        <end position="73"/>
    </location>
</feature>
<dbReference type="Proteomes" id="UP000284842">
    <property type="component" value="Unassembled WGS sequence"/>
</dbReference>